<dbReference type="RefSeq" id="WP_073607077.1">
    <property type="nucleotide sequence ID" value="NZ_MRCG01000001.1"/>
</dbReference>
<dbReference type="Proteomes" id="UP000185557">
    <property type="component" value="Unassembled WGS sequence"/>
</dbReference>
<protein>
    <submittedName>
        <fullName evidence="11">Small-conductance mechanosensitive channel</fullName>
    </submittedName>
</protein>
<feature type="domain" description="Mechanosensitive ion channel MscS C-terminal" evidence="10">
    <location>
        <begin position="453"/>
        <end position="533"/>
    </location>
</feature>
<evidence type="ECO:0000259" key="10">
    <source>
        <dbReference type="Pfam" id="PF21082"/>
    </source>
</evidence>
<evidence type="ECO:0000256" key="1">
    <source>
        <dbReference type="ARBA" id="ARBA00004651"/>
    </source>
</evidence>
<reference evidence="11 12" key="1">
    <citation type="submission" date="2016-11" db="EMBL/GenBank/DDBJ databases">
        <title>Draft Genome Sequences of Nine Cyanobacterial Strains from Diverse Habitats.</title>
        <authorList>
            <person name="Zhu T."/>
            <person name="Hou S."/>
            <person name="Lu X."/>
            <person name="Hess W.R."/>
        </authorList>
    </citation>
    <scope>NUCLEOTIDE SEQUENCE [LARGE SCALE GENOMIC DNA]</scope>
    <source>
        <strain evidence="11 12">NIES-30</strain>
    </source>
</reference>
<organism evidence="11 12">
    <name type="scientific">Phormidium tenue NIES-30</name>
    <dbReference type="NCBI Taxonomy" id="549789"/>
    <lineage>
        <taxon>Bacteria</taxon>
        <taxon>Bacillati</taxon>
        <taxon>Cyanobacteriota</taxon>
        <taxon>Cyanophyceae</taxon>
        <taxon>Oscillatoriophycideae</taxon>
        <taxon>Oscillatoriales</taxon>
        <taxon>Oscillatoriaceae</taxon>
        <taxon>Phormidium</taxon>
    </lineage>
</organism>
<dbReference type="SUPFAM" id="SSF82689">
    <property type="entry name" value="Mechanosensitive channel protein MscS (YggB), C-terminal domain"/>
    <property type="match status" value="1"/>
</dbReference>
<keyword evidence="3" id="KW-1003">Cell membrane</keyword>
<dbReference type="InterPro" id="IPR023408">
    <property type="entry name" value="MscS_beta-dom_sf"/>
</dbReference>
<dbReference type="GO" id="GO:0008381">
    <property type="term" value="F:mechanosensitive monoatomic ion channel activity"/>
    <property type="evidence" value="ECO:0007669"/>
    <property type="project" value="InterPro"/>
</dbReference>
<evidence type="ECO:0000256" key="2">
    <source>
        <dbReference type="ARBA" id="ARBA00008017"/>
    </source>
</evidence>
<keyword evidence="12" id="KW-1185">Reference proteome</keyword>
<feature type="compositionally biased region" description="Polar residues" evidence="7">
    <location>
        <begin position="577"/>
        <end position="589"/>
    </location>
</feature>
<dbReference type="AlphaFoldDB" id="A0A1U7JC78"/>
<dbReference type="InterPro" id="IPR049278">
    <property type="entry name" value="MS_channel_C"/>
</dbReference>
<comment type="similarity">
    <text evidence="2">Belongs to the MscS (TC 1.A.23) family.</text>
</comment>
<evidence type="ECO:0000313" key="11">
    <source>
        <dbReference type="EMBL" id="OKH51269.1"/>
    </source>
</evidence>
<dbReference type="InterPro" id="IPR045275">
    <property type="entry name" value="MscS_archaea/bacteria_type"/>
</dbReference>
<dbReference type="Gene3D" id="2.30.30.60">
    <property type="match status" value="1"/>
</dbReference>
<comment type="subcellular location">
    <subcellularLocation>
        <location evidence="1">Cell membrane</location>
        <topology evidence="1">Multi-pass membrane protein</topology>
    </subcellularLocation>
</comment>
<feature type="transmembrane region" description="Helical" evidence="8">
    <location>
        <begin position="274"/>
        <end position="300"/>
    </location>
</feature>
<dbReference type="Gene3D" id="3.30.70.100">
    <property type="match status" value="1"/>
</dbReference>
<proteinExistence type="inferred from homology"/>
<evidence type="ECO:0000256" key="6">
    <source>
        <dbReference type="ARBA" id="ARBA00023136"/>
    </source>
</evidence>
<feature type="transmembrane region" description="Helical" evidence="8">
    <location>
        <begin position="330"/>
        <end position="348"/>
    </location>
</feature>
<feature type="transmembrane region" description="Helical" evidence="8">
    <location>
        <begin position="233"/>
        <end position="254"/>
    </location>
</feature>
<dbReference type="OrthoDB" id="9809206at2"/>
<name>A0A1U7JC78_9CYAN</name>
<feature type="domain" description="Mechanosensitive ion channel MscS" evidence="9">
    <location>
        <begin position="374"/>
        <end position="438"/>
    </location>
</feature>
<dbReference type="PANTHER" id="PTHR30221">
    <property type="entry name" value="SMALL-CONDUCTANCE MECHANOSENSITIVE CHANNEL"/>
    <property type="match status" value="1"/>
</dbReference>
<dbReference type="InterPro" id="IPR006685">
    <property type="entry name" value="MscS_channel_2nd"/>
</dbReference>
<evidence type="ECO:0000259" key="9">
    <source>
        <dbReference type="Pfam" id="PF00924"/>
    </source>
</evidence>
<dbReference type="STRING" id="549789.NIES30_03540"/>
<gene>
    <name evidence="11" type="ORF">NIES30_03540</name>
</gene>
<dbReference type="Pfam" id="PF21082">
    <property type="entry name" value="MS_channel_3rd"/>
    <property type="match status" value="1"/>
</dbReference>
<evidence type="ECO:0000256" key="5">
    <source>
        <dbReference type="ARBA" id="ARBA00022989"/>
    </source>
</evidence>
<dbReference type="PANTHER" id="PTHR30221:SF18">
    <property type="entry name" value="SLL0590 PROTEIN"/>
    <property type="match status" value="1"/>
</dbReference>
<sequence>MGFLADWRIQRRRLRRWLLLGLSVVLLVGLPPALAIADSPSPADASPVRPEAVGNKVDGFPVTLDGEPLFYVKQGVDGVTTAEERAGIITQRLGAIAADPDLSPDAIRAQSTGTQTVVLAGDTVLFTVRQNDVAAYGLSHPELAADAVERIQQGVSDYRDRRSLRRIATSVGMTVLSTIAVFLVLRGILFGSSKLLTYIRQRREADSLTLQIQAVRVLGSGATSYLLGGLVRLLRPVLILLALYLYVPFVLSQFPATAAFGDSLLQDIAFRLSLLAQGFVAYLPKLAMIGVIALLTYYVIEFARQVIIELGRHDVYPWFYPEWVQPTNRLAMLLIVAIAMVIVGPYLPGFGSPAFQGISLFLGALLTLGSSSAVANALSGIILIYTRAFQLKDFIRINDVVGEVQDKSLFVTRVLTPKQETVTIPNASVLNSNVINYSAICRESSGHLLLYTTVTMGYDLPWRKVHEVLIEAARATADVVPVPAPFVLQTALNDFNVSYELNAFTASPSKMPDIYSRLHQNIQDYCNAADIEILSPAFSALRDGNHSTIPADYLPADYKAPSFVVQGTNGAGPLGNPTFSETNQESNGA</sequence>
<dbReference type="InterPro" id="IPR010920">
    <property type="entry name" value="LSM_dom_sf"/>
</dbReference>
<comment type="caution">
    <text evidence="11">The sequence shown here is derived from an EMBL/GenBank/DDBJ whole genome shotgun (WGS) entry which is preliminary data.</text>
</comment>
<evidence type="ECO:0000256" key="4">
    <source>
        <dbReference type="ARBA" id="ARBA00022692"/>
    </source>
</evidence>
<dbReference type="InterPro" id="IPR011066">
    <property type="entry name" value="MscS_channel_C_sf"/>
</dbReference>
<feature type="transmembrane region" description="Helical" evidence="8">
    <location>
        <begin position="360"/>
        <end position="386"/>
    </location>
</feature>
<evidence type="ECO:0000313" key="12">
    <source>
        <dbReference type="Proteomes" id="UP000185557"/>
    </source>
</evidence>
<feature type="transmembrane region" description="Helical" evidence="8">
    <location>
        <begin position="171"/>
        <end position="192"/>
    </location>
</feature>
<evidence type="ECO:0000256" key="8">
    <source>
        <dbReference type="SAM" id="Phobius"/>
    </source>
</evidence>
<evidence type="ECO:0000256" key="3">
    <source>
        <dbReference type="ARBA" id="ARBA00022475"/>
    </source>
</evidence>
<feature type="region of interest" description="Disordered" evidence="7">
    <location>
        <begin position="570"/>
        <end position="589"/>
    </location>
</feature>
<accession>A0A1U7JC78</accession>
<dbReference type="SUPFAM" id="SSF50182">
    <property type="entry name" value="Sm-like ribonucleoproteins"/>
    <property type="match status" value="1"/>
</dbReference>
<dbReference type="Pfam" id="PF00924">
    <property type="entry name" value="MS_channel_2nd"/>
    <property type="match status" value="1"/>
</dbReference>
<evidence type="ECO:0000256" key="7">
    <source>
        <dbReference type="SAM" id="MobiDB-lite"/>
    </source>
</evidence>
<keyword evidence="5 8" id="KW-1133">Transmembrane helix</keyword>
<dbReference type="EMBL" id="MRCG01000001">
    <property type="protein sequence ID" value="OKH51269.1"/>
    <property type="molecule type" value="Genomic_DNA"/>
</dbReference>
<keyword evidence="6 8" id="KW-0472">Membrane</keyword>
<dbReference type="GO" id="GO:0005886">
    <property type="term" value="C:plasma membrane"/>
    <property type="evidence" value="ECO:0007669"/>
    <property type="project" value="UniProtKB-SubCell"/>
</dbReference>
<keyword evidence="4 8" id="KW-0812">Transmembrane</keyword>